<evidence type="ECO:0000313" key="7">
    <source>
        <dbReference type="EMBL" id="AXY24966.1"/>
    </source>
</evidence>
<dbReference type="PRINTS" id="PR00413">
    <property type="entry name" value="HADHALOGNASE"/>
</dbReference>
<dbReference type="SFLD" id="SFLDG01135">
    <property type="entry name" value="C1.5.6:_HAD__Beta-PGM__Phospha"/>
    <property type="match status" value="1"/>
</dbReference>
<evidence type="ECO:0000256" key="5">
    <source>
        <dbReference type="ARBA" id="ARBA00022842"/>
    </source>
</evidence>
<dbReference type="Pfam" id="PF13419">
    <property type="entry name" value="HAD_2"/>
    <property type="match status" value="1"/>
</dbReference>
<dbReference type="InterPro" id="IPR036412">
    <property type="entry name" value="HAD-like_sf"/>
</dbReference>
<dbReference type="GO" id="GO:0016787">
    <property type="term" value="F:hydrolase activity"/>
    <property type="evidence" value="ECO:0007669"/>
    <property type="project" value="UniProtKB-KW"/>
</dbReference>
<dbReference type="InterPro" id="IPR051600">
    <property type="entry name" value="Beta-PGM-like"/>
</dbReference>
<dbReference type="KEGG" id="abae:CL176_02390"/>
<evidence type="ECO:0000256" key="3">
    <source>
        <dbReference type="ARBA" id="ARBA00022723"/>
    </source>
</evidence>
<keyword evidence="4" id="KW-0378">Hydrolase</keyword>
<dbReference type="EMBL" id="CP023434">
    <property type="protein sequence ID" value="AXY24966.1"/>
    <property type="molecule type" value="Genomic_DNA"/>
</dbReference>
<dbReference type="InterPro" id="IPR006439">
    <property type="entry name" value="HAD-SF_hydro_IA"/>
</dbReference>
<evidence type="ECO:0000256" key="4">
    <source>
        <dbReference type="ARBA" id="ARBA00022801"/>
    </source>
</evidence>
<accession>A0A347WIQ9</accession>
<dbReference type="GO" id="GO:0046872">
    <property type="term" value="F:metal ion binding"/>
    <property type="evidence" value="ECO:0007669"/>
    <property type="project" value="UniProtKB-KW"/>
</dbReference>
<gene>
    <name evidence="7" type="ORF">CL176_02390</name>
</gene>
<dbReference type="SFLD" id="SFLDS00003">
    <property type="entry name" value="Haloacid_Dehalogenase"/>
    <property type="match status" value="1"/>
</dbReference>
<dbReference type="InterPro" id="IPR023198">
    <property type="entry name" value="PGP-like_dom2"/>
</dbReference>
<dbReference type="Gene3D" id="3.40.50.1000">
    <property type="entry name" value="HAD superfamily/HAD-like"/>
    <property type="match status" value="1"/>
</dbReference>
<keyword evidence="6" id="KW-0119">Carbohydrate metabolism</keyword>
<dbReference type="PANTHER" id="PTHR46193:SF18">
    <property type="entry name" value="HEXITOL PHOSPHATASE B"/>
    <property type="match status" value="1"/>
</dbReference>
<keyword evidence="8" id="KW-1185">Reference proteome</keyword>
<keyword evidence="3" id="KW-0479">Metal-binding</keyword>
<evidence type="ECO:0008006" key="9">
    <source>
        <dbReference type="Google" id="ProtNLM"/>
    </source>
</evidence>
<dbReference type="NCBIfam" id="TIGR01509">
    <property type="entry name" value="HAD-SF-IA-v3"/>
    <property type="match status" value="1"/>
</dbReference>
<dbReference type="Gene3D" id="1.10.150.240">
    <property type="entry name" value="Putative phosphatase, domain 2"/>
    <property type="match status" value="1"/>
</dbReference>
<dbReference type="InterPro" id="IPR023214">
    <property type="entry name" value="HAD_sf"/>
</dbReference>
<sequence>MYKAFIFDMDGVIVDSEKIYTEAIYNVALKEGFELREEYIYNFTGTTHEFTWENIKSDYNLSKSIKEYIAEMFKEVGVIKEAKGVEAYPGVVDFLKRLSAQQYKIAIASSSPLNAINEVVDLLKIREYFDILVSGEFFEKSKPDPTIYLETAKYLGVSPAECLVIEDSHNGVKAAKDAGMYCYGFIDAKYPTQDLSLADEFVESFDEIKLNEGSK</sequence>
<organism evidence="7 8">
    <name type="scientific">Suicoccus acidiformans</name>
    <dbReference type="NCBI Taxonomy" id="2036206"/>
    <lineage>
        <taxon>Bacteria</taxon>
        <taxon>Bacillati</taxon>
        <taxon>Bacillota</taxon>
        <taxon>Bacilli</taxon>
        <taxon>Lactobacillales</taxon>
        <taxon>Aerococcaceae</taxon>
        <taxon>Suicoccus</taxon>
    </lineage>
</organism>
<comment type="cofactor">
    <cofactor evidence="1">
        <name>Mg(2+)</name>
        <dbReference type="ChEBI" id="CHEBI:18420"/>
    </cofactor>
</comment>
<evidence type="ECO:0000256" key="2">
    <source>
        <dbReference type="ARBA" id="ARBA00006171"/>
    </source>
</evidence>
<proteinExistence type="inferred from homology"/>
<dbReference type="OrthoDB" id="9797743at2"/>
<name>A0A347WIQ9_9LACT</name>
<dbReference type="Proteomes" id="UP000263232">
    <property type="component" value="Chromosome"/>
</dbReference>
<protein>
    <recommendedName>
        <fullName evidence="9">Phosphatase</fullName>
    </recommendedName>
</protein>
<dbReference type="RefSeq" id="WP_118989889.1">
    <property type="nucleotide sequence ID" value="NZ_CP023434.1"/>
</dbReference>
<dbReference type="FunFam" id="3.40.50.1000:FF:000036">
    <property type="entry name" value="HAD family hydrolase"/>
    <property type="match status" value="1"/>
</dbReference>
<dbReference type="NCBIfam" id="TIGR01549">
    <property type="entry name" value="HAD-SF-IA-v1"/>
    <property type="match status" value="1"/>
</dbReference>
<reference evidence="7 8" key="1">
    <citation type="submission" date="2017-09" db="EMBL/GenBank/DDBJ databases">
        <title>Complete genome sequence of Oxytococcus suis strain ZY16052.</title>
        <authorList>
            <person name="Li F."/>
        </authorList>
    </citation>
    <scope>NUCLEOTIDE SEQUENCE [LARGE SCALE GENOMIC DNA]</scope>
    <source>
        <strain evidence="7 8">ZY16052</strain>
    </source>
</reference>
<dbReference type="SUPFAM" id="SSF56784">
    <property type="entry name" value="HAD-like"/>
    <property type="match status" value="1"/>
</dbReference>
<evidence type="ECO:0000256" key="1">
    <source>
        <dbReference type="ARBA" id="ARBA00001946"/>
    </source>
</evidence>
<evidence type="ECO:0000313" key="8">
    <source>
        <dbReference type="Proteomes" id="UP000263232"/>
    </source>
</evidence>
<dbReference type="PANTHER" id="PTHR46193">
    <property type="entry name" value="6-PHOSPHOGLUCONATE PHOSPHATASE"/>
    <property type="match status" value="1"/>
</dbReference>
<comment type="similarity">
    <text evidence="2">Belongs to the HAD-like hydrolase superfamily. CbbY/CbbZ/Gph/YieH family.</text>
</comment>
<keyword evidence="5" id="KW-0460">Magnesium</keyword>
<dbReference type="InterPro" id="IPR041492">
    <property type="entry name" value="HAD_2"/>
</dbReference>
<evidence type="ECO:0000256" key="6">
    <source>
        <dbReference type="ARBA" id="ARBA00023277"/>
    </source>
</evidence>
<dbReference type="SFLD" id="SFLDG01129">
    <property type="entry name" value="C1.5:_HAD__Beta-PGM__Phosphata"/>
    <property type="match status" value="1"/>
</dbReference>
<dbReference type="AlphaFoldDB" id="A0A347WIQ9"/>